<protein>
    <submittedName>
        <fullName evidence="3">Uncharacterized protein</fullName>
    </submittedName>
</protein>
<dbReference type="OrthoDB" id="4582561at2759"/>
<feature type="transmembrane region" description="Helical" evidence="2">
    <location>
        <begin position="220"/>
        <end position="236"/>
    </location>
</feature>
<organism evidence="3 4">
    <name type="scientific">Fusarium solani</name>
    <name type="common">Filamentous fungus</name>
    <dbReference type="NCBI Taxonomy" id="169388"/>
    <lineage>
        <taxon>Eukaryota</taxon>
        <taxon>Fungi</taxon>
        <taxon>Dikarya</taxon>
        <taxon>Ascomycota</taxon>
        <taxon>Pezizomycotina</taxon>
        <taxon>Sordariomycetes</taxon>
        <taxon>Hypocreomycetidae</taxon>
        <taxon>Hypocreales</taxon>
        <taxon>Nectriaceae</taxon>
        <taxon>Fusarium</taxon>
        <taxon>Fusarium solani species complex</taxon>
    </lineage>
</organism>
<dbReference type="AlphaFoldDB" id="A0A9P9GKS7"/>
<accession>A0A9P9GKS7</accession>
<evidence type="ECO:0000256" key="2">
    <source>
        <dbReference type="SAM" id="Phobius"/>
    </source>
</evidence>
<gene>
    <name evidence="3" type="ORF">B0J15DRAFT_538311</name>
</gene>
<feature type="transmembrane region" description="Helical" evidence="2">
    <location>
        <begin position="147"/>
        <end position="166"/>
    </location>
</feature>
<feature type="transmembrane region" description="Helical" evidence="2">
    <location>
        <begin position="360"/>
        <end position="378"/>
    </location>
</feature>
<name>A0A9P9GKS7_FUSSL</name>
<evidence type="ECO:0000256" key="1">
    <source>
        <dbReference type="SAM" id="MobiDB-lite"/>
    </source>
</evidence>
<feature type="transmembrane region" description="Helical" evidence="2">
    <location>
        <begin position="282"/>
        <end position="304"/>
    </location>
</feature>
<evidence type="ECO:0000313" key="4">
    <source>
        <dbReference type="Proteomes" id="UP000736672"/>
    </source>
</evidence>
<proteinExistence type="predicted"/>
<feature type="transmembrane region" description="Helical" evidence="2">
    <location>
        <begin position="403"/>
        <end position="426"/>
    </location>
</feature>
<reference evidence="3" key="1">
    <citation type="journal article" date="2021" name="Nat. Commun.">
        <title>Genetic determinants of endophytism in the Arabidopsis root mycobiome.</title>
        <authorList>
            <person name="Mesny F."/>
            <person name="Miyauchi S."/>
            <person name="Thiergart T."/>
            <person name="Pickel B."/>
            <person name="Atanasova L."/>
            <person name="Karlsson M."/>
            <person name="Huettel B."/>
            <person name="Barry K.W."/>
            <person name="Haridas S."/>
            <person name="Chen C."/>
            <person name="Bauer D."/>
            <person name="Andreopoulos W."/>
            <person name="Pangilinan J."/>
            <person name="LaButti K."/>
            <person name="Riley R."/>
            <person name="Lipzen A."/>
            <person name="Clum A."/>
            <person name="Drula E."/>
            <person name="Henrissat B."/>
            <person name="Kohler A."/>
            <person name="Grigoriev I.V."/>
            <person name="Martin F.M."/>
            <person name="Hacquard S."/>
        </authorList>
    </citation>
    <scope>NUCLEOTIDE SEQUENCE</scope>
    <source>
        <strain evidence="3">FSSC 5 MPI-SDFR-AT-0091</strain>
    </source>
</reference>
<evidence type="ECO:0000313" key="3">
    <source>
        <dbReference type="EMBL" id="KAH7239737.1"/>
    </source>
</evidence>
<dbReference type="Proteomes" id="UP000736672">
    <property type="component" value="Unassembled WGS sequence"/>
</dbReference>
<comment type="caution">
    <text evidence="3">The sequence shown here is derived from an EMBL/GenBank/DDBJ whole genome shotgun (WGS) entry which is preliminary data.</text>
</comment>
<keyword evidence="2" id="KW-1133">Transmembrane helix</keyword>
<keyword evidence="2" id="KW-0812">Transmembrane</keyword>
<sequence length="526" mass="59547">MAEVIERRFNITRGDSQQSFSTQKWQQWETAWLKLIERVADHTNDPIVLIDNGCETKEYGVNCTEACSNSTYLFASAETLWNCVSLATVHLTTWDNPYDNQVGGLDIFQGNSVTYNSTLELGSIMSHSYCTKDDLGIDGDLAGPGLFIAYLIQFSLSMFFVLSLNFTTTWTEYIVRACLWPFRAADEAKTTAQKWQNTLSNNRFAGAIASTIVDLQEAQTQYLAIISVVGVVAYVSNSTPGFGNGHTFRAWYTNKDLLDDMISISIYPILFVQIALHKTGNRWWYTMLWVIFTWVVAYFIAFSWREADEIPERFRENDGLESCGQNAGPKLYCMNYDESFDGFAYNGLMPSRQSMLLNKLSYWAIHSIIPIIILDWLWKSPFSVLLDSNDTHFRSLNRALDKFVASITSQVALTILELFTMGLGTYNLAKFVIFRKALGDIYGEGEGDSVFGGWTYGQFVALFVWIPIAGKFLSLLIDGTVPVLERRANQYVRVTLAPGDQSTNQTESRRSETNQTERIALEDVSR</sequence>
<dbReference type="EMBL" id="JAGTJS010000021">
    <property type="protein sequence ID" value="KAH7239737.1"/>
    <property type="molecule type" value="Genomic_DNA"/>
</dbReference>
<feature type="region of interest" description="Disordered" evidence="1">
    <location>
        <begin position="499"/>
        <end position="526"/>
    </location>
</feature>
<keyword evidence="2" id="KW-0472">Membrane</keyword>
<keyword evidence="4" id="KW-1185">Reference proteome</keyword>